<dbReference type="Proteomes" id="UP000694255">
    <property type="component" value="Unassembled WGS sequence"/>
</dbReference>
<organism evidence="1 2">
    <name type="scientific">[Candida] subhashii</name>
    <dbReference type="NCBI Taxonomy" id="561895"/>
    <lineage>
        <taxon>Eukaryota</taxon>
        <taxon>Fungi</taxon>
        <taxon>Dikarya</taxon>
        <taxon>Ascomycota</taxon>
        <taxon>Saccharomycotina</taxon>
        <taxon>Pichiomycetes</taxon>
        <taxon>Debaryomycetaceae</taxon>
        <taxon>Spathaspora</taxon>
    </lineage>
</organism>
<dbReference type="PANTHER" id="PTHR32134:SF92">
    <property type="entry name" value="FNIP REPEAT-CONTAINING PROTEIN"/>
    <property type="match status" value="1"/>
</dbReference>
<evidence type="ECO:0000313" key="1">
    <source>
        <dbReference type="EMBL" id="KAG7662660.1"/>
    </source>
</evidence>
<dbReference type="OrthoDB" id="4019115at2759"/>
<sequence length="745" mass="85256">MQCSEILMLPEDVINLICRFLPDSLLLEYCHIPILGRYAIGVLNTKNLKVYIGTTLLVGFSFDIDGMTDHELNPYIGGPVGAVGMYQAATLPWVGTNQFRSPSIDSVDSFIEFIRKHPHLRIKKLIVDGLVMLKRIHTRGDSSWLRSVQKIELVVMAKLDNPREFIEQVRDYHLYGISSTANLHQYDLPHSVQSLYFGWAIDFNPSALERHDLTELYIRPPIILSDSKYLPRGLKVLNICLQLGPAADSTYRPNFPPGLELLEIGIQRDNTSASESNFDLRGLESLNCLNIKSFPFESLYILKAPKQISALSIESSHLASLRSIAQYHQLKRLSLKIENEEARSILEDCKFPNSLESLQCEWDHSQNMLFPRLEGGPRDMGMIADLIPLEREPIFSPRVQFRIGRLPPNLKMLNIRSNWASCNPTEWDLPESLRVLILNVRTLLAPVTIPSRLVFFSLFAKSKDKILPRSLPKSLIYLNTSLLPSEATTNDLTDLSNLSSLEFSEYSQTCFEWKLPITLERLVLKYNKLCSINIKESNLKELNLSYNCFRSFDNLKLPETLEELQLNNQRSPENGLMKLSLEKLTKNLKSLDLSRNNFEIRSLSNLSFERFHQLSCLNLSSCNVNNLKEGMFPESVKFLHLDGNRFEKIDRRVFQRLPNLMFLNLWGCNIGDLMRFGHSLEFPESLQFLSLSKNRLDTTKGLIFPLNSHLKSLTLQFNEFRYVNAVSESLRGILGQDVSISISTY</sequence>
<dbReference type="RefSeq" id="XP_049262893.1">
    <property type="nucleotide sequence ID" value="XM_049407681.1"/>
</dbReference>
<dbReference type="InterPro" id="IPR051251">
    <property type="entry name" value="STK_FNIP-Repeat"/>
</dbReference>
<accession>A0A8J5UW23</accession>
<evidence type="ECO:0000313" key="2">
    <source>
        <dbReference type="Proteomes" id="UP000694255"/>
    </source>
</evidence>
<dbReference type="PANTHER" id="PTHR32134">
    <property type="entry name" value="FNIP REPEAT-CONTAINING PROTEIN"/>
    <property type="match status" value="1"/>
</dbReference>
<reference evidence="1 2" key="1">
    <citation type="journal article" date="2021" name="DNA Res.">
        <title>Genome analysis of Candida subhashii reveals its hybrid nature and dual mitochondrial genome conformations.</title>
        <authorList>
            <person name="Mixao V."/>
            <person name="Hegedusova E."/>
            <person name="Saus E."/>
            <person name="Pryszcz L.P."/>
            <person name="Cillingova A."/>
            <person name="Nosek J."/>
            <person name="Gabaldon T."/>
        </authorList>
    </citation>
    <scope>NUCLEOTIDE SEQUENCE [LARGE SCALE GENOMIC DNA]</scope>
    <source>
        <strain evidence="1 2">CBS 10753</strain>
    </source>
</reference>
<dbReference type="PROSITE" id="PS51450">
    <property type="entry name" value="LRR"/>
    <property type="match status" value="2"/>
</dbReference>
<name>A0A8J5UW23_9ASCO</name>
<proteinExistence type="predicted"/>
<dbReference type="EMBL" id="JAGSYN010000165">
    <property type="protein sequence ID" value="KAG7662660.1"/>
    <property type="molecule type" value="Genomic_DNA"/>
</dbReference>
<comment type="caution">
    <text evidence="1">The sequence shown here is derived from an EMBL/GenBank/DDBJ whole genome shotgun (WGS) entry which is preliminary data.</text>
</comment>
<dbReference type="InterPro" id="IPR001611">
    <property type="entry name" value="Leu-rich_rpt"/>
</dbReference>
<dbReference type="GeneID" id="73470590"/>
<dbReference type="AlphaFoldDB" id="A0A8J5UW23"/>
<gene>
    <name evidence="1" type="ORF">J8A68_003790</name>
</gene>
<keyword evidence="2" id="KW-1185">Reference proteome</keyword>
<protein>
    <submittedName>
        <fullName evidence="1">Uncharacterized protein</fullName>
    </submittedName>
</protein>